<dbReference type="Pfam" id="PF08281">
    <property type="entry name" value="Sigma70_r4_2"/>
    <property type="match status" value="1"/>
</dbReference>
<sequence length="172" mass="19486">MSRSSDPEVTFAAFYRQHYPAVLAYARRRAVEHVARDVTAEVFTTAWRRRDIAEQRGLPWLYATAALVLRNHQRSERRAAAAADRLSEHPPPAPDDHATDHAARDSVRRALAQLSDADREVLALIAWEELDVPAAARVMGCSTPTAHVRLHRARKRLRAALEQIESHEQEED</sequence>
<dbReference type="Gene3D" id="1.10.10.10">
    <property type="entry name" value="Winged helix-like DNA-binding domain superfamily/Winged helix DNA-binding domain"/>
    <property type="match status" value="1"/>
</dbReference>
<dbReference type="SUPFAM" id="SSF88659">
    <property type="entry name" value="Sigma3 and sigma4 domains of RNA polymerase sigma factors"/>
    <property type="match status" value="1"/>
</dbReference>
<accession>A0A316AAZ7</accession>
<comment type="caution">
    <text evidence="7">The sequence shown here is derived from an EMBL/GenBank/DDBJ whole genome shotgun (WGS) entry which is preliminary data.</text>
</comment>
<dbReference type="GO" id="GO:0016987">
    <property type="term" value="F:sigma factor activity"/>
    <property type="evidence" value="ECO:0007669"/>
    <property type="project" value="UniProtKB-KW"/>
</dbReference>
<dbReference type="Proteomes" id="UP000245469">
    <property type="component" value="Unassembled WGS sequence"/>
</dbReference>
<keyword evidence="3" id="KW-0731">Sigma factor</keyword>
<evidence type="ECO:0000313" key="8">
    <source>
        <dbReference type="Proteomes" id="UP000245469"/>
    </source>
</evidence>
<dbReference type="SUPFAM" id="SSF88946">
    <property type="entry name" value="Sigma2 domain of RNA polymerase sigma factors"/>
    <property type="match status" value="1"/>
</dbReference>
<keyword evidence="2" id="KW-0805">Transcription regulation</keyword>
<feature type="region of interest" description="Disordered" evidence="5">
    <location>
        <begin position="78"/>
        <end position="104"/>
    </location>
</feature>
<feature type="domain" description="RNA polymerase sigma factor 70 region 4 type 2" evidence="6">
    <location>
        <begin position="105"/>
        <end position="157"/>
    </location>
</feature>
<evidence type="ECO:0000259" key="6">
    <source>
        <dbReference type="Pfam" id="PF08281"/>
    </source>
</evidence>
<dbReference type="RefSeq" id="WP_170131381.1">
    <property type="nucleotide sequence ID" value="NZ_QGDQ01000008.1"/>
</dbReference>
<dbReference type="CDD" id="cd06171">
    <property type="entry name" value="Sigma70_r4"/>
    <property type="match status" value="1"/>
</dbReference>
<keyword evidence="8" id="KW-1185">Reference proteome</keyword>
<evidence type="ECO:0000256" key="5">
    <source>
        <dbReference type="SAM" id="MobiDB-lite"/>
    </source>
</evidence>
<gene>
    <name evidence="7" type="ORF">BXY45_10877</name>
</gene>
<keyword evidence="4" id="KW-0804">Transcription</keyword>
<dbReference type="GO" id="GO:0006352">
    <property type="term" value="P:DNA-templated transcription initiation"/>
    <property type="evidence" value="ECO:0007669"/>
    <property type="project" value="InterPro"/>
</dbReference>
<evidence type="ECO:0000256" key="4">
    <source>
        <dbReference type="ARBA" id="ARBA00023163"/>
    </source>
</evidence>
<dbReference type="InterPro" id="IPR013249">
    <property type="entry name" value="RNA_pol_sigma70_r4_t2"/>
</dbReference>
<dbReference type="GO" id="GO:0003677">
    <property type="term" value="F:DNA binding"/>
    <property type="evidence" value="ECO:0007669"/>
    <property type="project" value="InterPro"/>
</dbReference>
<evidence type="ECO:0000256" key="2">
    <source>
        <dbReference type="ARBA" id="ARBA00023015"/>
    </source>
</evidence>
<reference evidence="7 8" key="1">
    <citation type="submission" date="2018-03" db="EMBL/GenBank/DDBJ databases">
        <title>Genomic Encyclopedia of Archaeal and Bacterial Type Strains, Phase II (KMG-II): from individual species to whole genera.</title>
        <authorList>
            <person name="Goeker M."/>
        </authorList>
    </citation>
    <scope>NUCLEOTIDE SEQUENCE [LARGE SCALE GENOMIC DNA]</scope>
    <source>
        <strain evidence="7 8">DSM 44889</strain>
    </source>
</reference>
<dbReference type="Gene3D" id="1.10.1740.10">
    <property type="match status" value="1"/>
</dbReference>
<dbReference type="InterPro" id="IPR014284">
    <property type="entry name" value="RNA_pol_sigma-70_dom"/>
</dbReference>
<feature type="compositionally biased region" description="Basic and acidic residues" evidence="5">
    <location>
        <begin position="94"/>
        <end position="104"/>
    </location>
</feature>
<comment type="similarity">
    <text evidence="1">Belongs to the sigma-70 factor family. ECF subfamily.</text>
</comment>
<organism evidence="7 8">
    <name type="scientific">Quadrisphaera granulorum</name>
    <dbReference type="NCBI Taxonomy" id="317664"/>
    <lineage>
        <taxon>Bacteria</taxon>
        <taxon>Bacillati</taxon>
        <taxon>Actinomycetota</taxon>
        <taxon>Actinomycetes</taxon>
        <taxon>Kineosporiales</taxon>
        <taxon>Kineosporiaceae</taxon>
        <taxon>Quadrisphaera</taxon>
    </lineage>
</organism>
<dbReference type="NCBIfam" id="TIGR02937">
    <property type="entry name" value="sigma70-ECF"/>
    <property type="match status" value="1"/>
</dbReference>
<proteinExistence type="inferred from homology"/>
<evidence type="ECO:0000256" key="1">
    <source>
        <dbReference type="ARBA" id="ARBA00010641"/>
    </source>
</evidence>
<protein>
    <submittedName>
        <fullName evidence="7">RNA polymerase sigma-70 factor (ECF subfamily)</fullName>
    </submittedName>
</protein>
<dbReference type="InterPro" id="IPR036388">
    <property type="entry name" value="WH-like_DNA-bd_sf"/>
</dbReference>
<dbReference type="PANTHER" id="PTHR43133">
    <property type="entry name" value="RNA POLYMERASE ECF-TYPE SIGMA FACTO"/>
    <property type="match status" value="1"/>
</dbReference>
<dbReference type="InterPro" id="IPR013324">
    <property type="entry name" value="RNA_pol_sigma_r3/r4-like"/>
</dbReference>
<dbReference type="InterPro" id="IPR013325">
    <property type="entry name" value="RNA_pol_sigma_r2"/>
</dbReference>
<name>A0A316AAZ7_9ACTN</name>
<dbReference type="InterPro" id="IPR039425">
    <property type="entry name" value="RNA_pol_sigma-70-like"/>
</dbReference>
<dbReference type="PANTHER" id="PTHR43133:SF25">
    <property type="entry name" value="RNA POLYMERASE SIGMA FACTOR RFAY-RELATED"/>
    <property type="match status" value="1"/>
</dbReference>
<dbReference type="EMBL" id="QGDQ01000008">
    <property type="protein sequence ID" value="PWJ54170.1"/>
    <property type="molecule type" value="Genomic_DNA"/>
</dbReference>
<evidence type="ECO:0000313" key="7">
    <source>
        <dbReference type="EMBL" id="PWJ54170.1"/>
    </source>
</evidence>
<dbReference type="AlphaFoldDB" id="A0A316AAZ7"/>
<evidence type="ECO:0000256" key="3">
    <source>
        <dbReference type="ARBA" id="ARBA00023082"/>
    </source>
</evidence>